<evidence type="ECO:0000259" key="9">
    <source>
        <dbReference type="PROSITE" id="PS50059"/>
    </source>
</evidence>
<evidence type="ECO:0000256" key="3">
    <source>
        <dbReference type="ARBA" id="ARBA00023110"/>
    </source>
</evidence>
<dbReference type="PANTHER" id="PTHR43811:SF19">
    <property type="entry name" value="39 KDA FK506-BINDING NUCLEAR PROTEIN"/>
    <property type="match status" value="1"/>
</dbReference>
<dbReference type="Pfam" id="PF00254">
    <property type="entry name" value="FKBP_C"/>
    <property type="match status" value="2"/>
</dbReference>
<evidence type="ECO:0000256" key="7">
    <source>
        <dbReference type="SAM" id="MobiDB-lite"/>
    </source>
</evidence>
<feature type="chain" id="PRO_5015597171" description="Peptidyl-prolyl cis-trans isomerase" evidence="8">
    <location>
        <begin position="27"/>
        <end position="316"/>
    </location>
</feature>
<dbReference type="GO" id="GO:0003755">
    <property type="term" value="F:peptidyl-prolyl cis-trans isomerase activity"/>
    <property type="evidence" value="ECO:0007669"/>
    <property type="project" value="UniProtKB-UniRule"/>
</dbReference>
<comment type="similarity">
    <text evidence="2 6">Belongs to the FKBP-type PPIase family.</text>
</comment>
<feature type="domain" description="PPIase FKBP-type" evidence="9">
    <location>
        <begin position="86"/>
        <end position="173"/>
    </location>
</feature>
<dbReference type="EC" id="5.2.1.8" evidence="6"/>
<dbReference type="InterPro" id="IPR046357">
    <property type="entry name" value="PPIase_dom_sf"/>
</dbReference>
<dbReference type="FunFam" id="3.10.50.40:FF:000006">
    <property type="entry name" value="Peptidyl-prolyl cis-trans isomerase"/>
    <property type="match status" value="2"/>
</dbReference>
<reference evidence="10 11" key="1">
    <citation type="submission" date="2018-03" db="EMBL/GenBank/DDBJ databases">
        <title>Draft Genome Sequences of the Obligatory Marine Myxobacteria Enhygromyxa salina SWB007.</title>
        <authorList>
            <person name="Poehlein A."/>
            <person name="Moghaddam J.A."/>
            <person name="Harms H."/>
            <person name="Alanjari M."/>
            <person name="Koenig G.M."/>
            <person name="Daniel R."/>
            <person name="Schaeberle T.F."/>
        </authorList>
    </citation>
    <scope>NUCLEOTIDE SEQUENCE [LARGE SCALE GENOMIC DNA]</scope>
    <source>
        <strain evidence="10 11">SWB007</strain>
    </source>
</reference>
<dbReference type="PROSITE" id="PS50059">
    <property type="entry name" value="FKBP_PPIASE"/>
    <property type="match status" value="2"/>
</dbReference>
<dbReference type="SUPFAM" id="SSF54534">
    <property type="entry name" value="FKBP-like"/>
    <property type="match status" value="2"/>
</dbReference>
<name>A0A2S9XU47_9BACT</name>
<dbReference type="OrthoDB" id="9812109at2"/>
<gene>
    <name evidence="10" type="primary">fbp_2</name>
    <name evidence="10" type="ORF">ENSA7_72130</name>
</gene>
<feature type="region of interest" description="Disordered" evidence="7">
    <location>
        <begin position="26"/>
        <end position="57"/>
    </location>
</feature>
<keyword evidence="8" id="KW-0732">Signal</keyword>
<dbReference type="AlphaFoldDB" id="A0A2S9XU47"/>
<keyword evidence="4 5" id="KW-0413">Isomerase</keyword>
<dbReference type="EMBL" id="PVNL01000135">
    <property type="protein sequence ID" value="PRP96398.1"/>
    <property type="molecule type" value="Genomic_DNA"/>
</dbReference>
<comment type="caution">
    <text evidence="10">The sequence shown here is derived from an EMBL/GenBank/DDBJ whole genome shotgun (WGS) entry which is preliminary data.</text>
</comment>
<evidence type="ECO:0000256" key="5">
    <source>
        <dbReference type="PROSITE-ProRule" id="PRU00277"/>
    </source>
</evidence>
<feature type="compositionally biased region" description="Low complexity" evidence="7">
    <location>
        <begin position="26"/>
        <end position="43"/>
    </location>
</feature>
<feature type="signal peptide" evidence="8">
    <location>
        <begin position="1"/>
        <end position="26"/>
    </location>
</feature>
<evidence type="ECO:0000313" key="10">
    <source>
        <dbReference type="EMBL" id="PRP96398.1"/>
    </source>
</evidence>
<feature type="domain" description="PPIase FKBP-type" evidence="9">
    <location>
        <begin position="215"/>
        <end position="302"/>
    </location>
</feature>
<accession>A0A2S9XU47</accession>
<keyword evidence="3 5" id="KW-0697">Rotamase</keyword>
<evidence type="ECO:0000256" key="4">
    <source>
        <dbReference type="ARBA" id="ARBA00023235"/>
    </source>
</evidence>
<dbReference type="Proteomes" id="UP000238823">
    <property type="component" value="Unassembled WGS sequence"/>
</dbReference>
<evidence type="ECO:0000256" key="6">
    <source>
        <dbReference type="RuleBase" id="RU003915"/>
    </source>
</evidence>
<comment type="catalytic activity">
    <reaction evidence="1 5 6">
        <text>[protein]-peptidylproline (omega=180) = [protein]-peptidylproline (omega=0)</text>
        <dbReference type="Rhea" id="RHEA:16237"/>
        <dbReference type="Rhea" id="RHEA-COMP:10747"/>
        <dbReference type="Rhea" id="RHEA-COMP:10748"/>
        <dbReference type="ChEBI" id="CHEBI:83833"/>
        <dbReference type="ChEBI" id="CHEBI:83834"/>
        <dbReference type="EC" id="5.2.1.8"/>
    </reaction>
</comment>
<sequence length="316" mass="32978">MTALTRSLFCSCLLVSLAACIDPPSAADGGKPSAAAPPAATAGEQQKPAVTAEPGFTGEPVSTATLGGGLIVDDFLIGTGEEAKVGSEVSVHYTGTLDDGTVFDTSKKRNRPYTFTIGEGRVIKGWDQGLPGMKVGGKRRLTVPADLAYGSRAKGKIPADSRLTFTLELVEVVPPLPDPKGDDAFAGEPLQKSELEGGLVIEDFALGEGRVAADGDNVAVHYTGKLDDGTVFDSSVTRKKAISFVLGTGRVIKGWDMGIAGMKVGGLRRLTIPSDLAYGARAKGKIPADSRLTFTVELMSIRDAPAQPQRPAPRPR</sequence>
<evidence type="ECO:0000313" key="11">
    <source>
        <dbReference type="Proteomes" id="UP000238823"/>
    </source>
</evidence>
<dbReference type="GO" id="GO:0000785">
    <property type="term" value="C:chromatin"/>
    <property type="evidence" value="ECO:0007669"/>
    <property type="project" value="TreeGrafter"/>
</dbReference>
<evidence type="ECO:0000256" key="2">
    <source>
        <dbReference type="ARBA" id="ARBA00006577"/>
    </source>
</evidence>
<dbReference type="PANTHER" id="PTHR43811">
    <property type="entry name" value="FKBP-TYPE PEPTIDYL-PROLYL CIS-TRANS ISOMERASE FKPA"/>
    <property type="match status" value="1"/>
</dbReference>
<dbReference type="PROSITE" id="PS51257">
    <property type="entry name" value="PROKAR_LIPOPROTEIN"/>
    <property type="match status" value="1"/>
</dbReference>
<dbReference type="Gene3D" id="3.10.50.40">
    <property type="match status" value="2"/>
</dbReference>
<dbReference type="InterPro" id="IPR001179">
    <property type="entry name" value="PPIase_FKBP_dom"/>
</dbReference>
<proteinExistence type="inferred from homology"/>
<evidence type="ECO:0000256" key="8">
    <source>
        <dbReference type="SAM" id="SignalP"/>
    </source>
</evidence>
<organism evidence="10 11">
    <name type="scientific">Enhygromyxa salina</name>
    <dbReference type="NCBI Taxonomy" id="215803"/>
    <lineage>
        <taxon>Bacteria</taxon>
        <taxon>Pseudomonadati</taxon>
        <taxon>Myxococcota</taxon>
        <taxon>Polyangia</taxon>
        <taxon>Nannocystales</taxon>
        <taxon>Nannocystaceae</taxon>
        <taxon>Enhygromyxa</taxon>
    </lineage>
</organism>
<protein>
    <recommendedName>
        <fullName evidence="6">Peptidyl-prolyl cis-trans isomerase</fullName>
        <ecNumber evidence="6">5.2.1.8</ecNumber>
    </recommendedName>
</protein>
<evidence type="ECO:0000256" key="1">
    <source>
        <dbReference type="ARBA" id="ARBA00000971"/>
    </source>
</evidence>
<dbReference type="RefSeq" id="WP_106093993.1">
    <property type="nucleotide sequence ID" value="NZ_PVNL01000135.1"/>
</dbReference>